<evidence type="ECO:0000256" key="5">
    <source>
        <dbReference type="ARBA" id="ARBA00023136"/>
    </source>
</evidence>
<gene>
    <name evidence="7" type="ORF">TU86_17570</name>
</gene>
<dbReference type="InterPro" id="IPR002797">
    <property type="entry name" value="Polysacc_synth"/>
</dbReference>
<feature type="transmembrane region" description="Helical" evidence="6">
    <location>
        <begin position="145"/>
        <end position="166"/>
    </location>
</feature>
<dbReference type="InterPro" id="IPR050833">
    <property type="entry name" value="Poly_Biosynth_Transport"/>
</dbReference>
<feature type="transmembrane region" description="Helical" evidence="6">
    <location>
        <begin position="297"/>
        <end position="314"/>
    </location>
</feature>
<dbReference type="Pfam" id="PF01943">
    <property type="entry name" value="Polysacc_synt"/>
    <property type="match status" value="1"/>
</dbReference>
<feature type="transmembrane region" description="Helical" evidence="6">
    <location>
        <begin position="79"/>
        <end position="102"/>
    </location>
</feature>
<dbReference type="STRING" id="1608994.TU86_17570"/>
<evidence type="ECO:0000256" key="1">
    <source>
        <dbReference type="ARBA" id="ARBA00004651"/>
    </source>
</evidence>
<dbReference type="InterPro" id="IPR044550">
    <property type="entry name" value="WzxE"/>
</dbReference>
<feature type="transmembrane region" description="Helical" evidence="6">
    <location>
        <begin position="114"/>
        <end position="138"/>
    </location>
</feature>
<evidence type="ECO:0000313" key="7">
    <source>
        <dbReference type="EMBL" id="KMN12430.1"/>
    </source>
</evidence>
<sequence length="424" mass="47285">MNLIRTGLLNGIAVLIKMLTLLGINKVLALYVGPSGYAALGQFQNAVQMITTFSSGAINTGVTKYTAQYHADEEKQRRVWQASGTIALVGSVLTALVIVYFSHELAAFFLKDRALNGVFIWFAATLAFFTLNTLLLAILNGKKEIVLYVTANIAGSIFALLVTGGLTIYFGLYGALVALAVYQSLSFFITLYLCTTRPWFKVRYLFGRVDKETALNLSKFTAMALTSAACMPVCQILIRDYLGETISWEAAGYWEAMWRLSAAYLMLMTTTLSVYYLPRLSELVGLSDIKKEILNGYKIIVPFTVVAALIIYLLKDFIIQVLFSSEFAPMRELFGWQVVGDIMKICSWLFAYVMLGKAMFKLFMVTEIVFSITLYVLTRLLCEKYGLVGTAMAYTVNYACYWAVVVVCVSYTLKNKSVVMVEKC</sequence>
<dbReference type="GO" id="GO:0005886">
    <property type="term" value="C:plasma membrane"/>
    <property type="evidence" value="ECO:0007669"/>
    <property type="project" value="UniProtKB-SubCell"/>
</dbReference>
<feature type="transmembrane region" description="Helical" evidence="6">
    <location>
        <begin position="393"/>
        <end position="413"/>
    </location>
</feature>
<keyword evidence="3 6" id="KW-0812">Transmembrane</keyword>
<dbReference type="PANTHER" id="PTHR30250">
    <property type="entry name" value="PST FAMILY PREDICTED COLANIC ACID TRANSPORTER"/>
    <property type="match status" value="1"/>
</dbReference>
<organism evidence="7 8">
    <name type="scientific">Pseudomonas weihenstephanensis</name>
    <dbReference type="NCBI Taxonomy" id="1608994"/>
    <lineage>
        <taxon>Bacteria</taxon>
        <taxon>Pseudomonadati</taxon>
        <taxon>Pseudomonadota</taxon>
        <taxon>Gammaproteobacteria</taxon>
        <taxon>Pseudomonadales</taxon>
        <taxon>Pseudomonadaceae</taxon>
        <taxon>Pseudomonas</taxon>
    </lineage>
</organism>
<evidence type="ECO:0000256" key="2">
    <source>
        <dbReference type="ARBA" id="ARBA00022475"/>
    </source>
</evidence>
<feature type="transmembrane region" description="Helical" evidence="6">
    <location>
        <begin position="215"/>
        <end position="238"/>
    </location>
</feature>
<dbReference type="OrthoDB" id="9769862at2"/>
<evidence type="ECO:0000256" key="3">
    <source>
        <dbReference type="ARBA" id="ARBA00022692"/>
    </source>
</evidence>
<comment type="caution">
    <text evidence="7">The sequence shown here is derived from an EMBL/GenBank/DDBJ whole genome shotgun (WGS) entry which is preliminary data.</text>
</comment>
<evidence type="ECO:0000256" key="4">
    <source>
        <dbReference type="ARBA" id="ARBA00022989"/>
    </source>
</evidence>
<dbReference type="Proteomes" id="UP000036325">
    <property type="component" value="Unassembled WGS sequence"/>
</dbReference>
<keyword evidence="2" id="KW-1003">Cell membrane</keyword>
<feature type="transmembrane region" description="Helical" evidence="6">
    <location>
        <begin position="362"/>
        <end position="381"/>
    </location>
</feature>
<dbReference type="PANTHER" id="PTHR30250:SF30">
    <property type="entry name" value="LIPID III FLIPPASE"/>
    <property type="match status" value="1"/>
</dbReference>
<feature type="transmembrane region" description="Helical" evidence="6">
    <location>
        <begin position="46"/>
        <end position="67"/>
    </location>
</feature>
<dbReference type="PATRIC" id="fig|1608994.3.peg.4212"/>
<dbReference type="GO" id="GO:0009246">
    <property type="term" value="P:enterobacterial common antigen biosynthetic process"/>
    <property type="evidence" value="ECO:0007669"/>
    <property type="project" value="InterPro"/>
</dbReference>
<evidence type="ECO:0000313" key="8">
    <source>
        <dbReference type="Proteomes" id="UP000036325"/>
    </source>
</evidence>
<dbReference type="RefSeq" id="WP_048365595.1">
    <property type="nucleotide sequence ID" value="NZ_JYLF01000008.1"/>
</dbReference>
<feature type="transmembrane region" description="Helical" evidence="6">
    <location>
        <begin position="12"/>
        <end position="34"/>
    </location>
</feature>
<protein>
    <submittedName>
        <fullName evidence="7">Polysaccharide biosynthesis protein</fullName>
    </submittedName>
</protein>
<feature type="transmembrane region" description="Helical" evidence="6">
    <location>
        <begin position="258"/>
        <end position="277"/>
    </location>
</feature>
<reference evidence="7 8" key="1">
    <citation type="submission" date="2015-02" db="EMBL/GenBank/DDBJ databases">
        <title>Pseudomonas helleri sp. nov. and Pseudomonas weihenstephanensis sp. nov., isolated from raw cows milk.</title>
        <authorList>
            <person name="von Neubeck M."/>
            <person name="Huptas C."/>
            <person name="Wenning M."/>
            <person name="Scherer S."/>
        </authorList>
    </citation>
    <scope>NUCLEOTIDE SEQUENCE [LARGE SCALE GENOMIC DNA]</scope>
    <source>
        <strain evidence="7 8">DSM 29166</strain>
    </source>
</reference>
<feature type="transmembrane region" description="Helical" evidence="6">
    <location>
        <begin position="334"/>
        <end position="355"/>
    </location>
</feature>
<keyword evidence="5 6" id="KW-0472">Membrane</keyword>
<evidence type="ECO:0000256" key="6">
    <source>
        <dbReference type="SAM" id="Phobius"/>
    </source>
</evidence>
<comment type="subcellular location">
    <subcellularLocation>
        <location evidence="1">Cell membrane</location>
        <topology evidence="1">Multi-pass membrane protein</topology>
    </subcellularLocation>
</comment>
<proteinExistence type="predicted"/>
<accession>A0A0J6ICW6</accession>
<feature type="transmembrane region" description="Helical" evidence="6">
    <location>
        <begin position="172"/>
        <end position="194"/>
    </location>
</feature>
<dbReference type="EMBL" id="JYLF01000008">
    <property type="protein sequence ID" value="KMN12430.1"/>
    <property type="molecule type" value="Genomic_DNA"/>
</dbReference>
<name>A0A0J6ICW6_9PSED</name>
<accession>A0A0J6J0Y0</accession>
<dbReference type="AlphaFoldDB" id="A0A0J6ICW6"/>
<dbReference type="CDD" id="cd13125">
    <property type="entry name" value="MATE_like_10"/>
    <property type="match status" value="1"/>
</dbReference>
<keyword evidence="4 6" id="KW-1133">Transmembrane helix</keyword>